<dbReference type="Proteomes" id="UP001239795">
    <property type="component" value="Unassembled WGS sequence"/>
</dbReference>
<proteinExistence type="predicted"/>
<feature type="region of interest" description="Disordered" evidence="1">
    <location>
        <begin position="35"/>
        <end position="70"/>
    </location>
</feature>
<evidence type="ECO:0000256" key="1">
    <source>
        <dbReference type="SAM" id="MobiDB-lite"/>
    </source>
</evidence>
<dbReference type="AlphaFoldDB" id="A0AAI9TZS2"/>
<gene>
    <name evidence="2" type="ORF">CMEL01_08337</name>
</gene>
<keyword evidence="3" id="KW-1185">Reference proteome</keyword>
<accession>A0AAI9TZS2</accession>
<dbReference type="EMBL" id="MLGG01000068">
    <property type="protein sequence ID" value="KAK1449022.1"/>
    <property type="molecule type" value="Genomic_DNA"/>
</dbReference>
<evidence type="ECO:0000313" key="3">
    <source>
        <dbReference type="Proteomes" id="UP001239795"/>
    </source>
</evidence>
<feature type="compositionally biased region" description="Basic residues" evidence="1">
    <location>
        <begin position="36"/>
        <end position="45"/>
    </location>
</feature>
<comment type="caution">
    <text evidence="2">The sequence shown here is derived from an EMBL/GenBank/DDBJ whole genome shotgun (WGS) entry which is preliminary data.</text>
</comment>
<sequence length="70" mass="8046">MADRLTVIKIEPRKDHTDASVELWARRDCARLRDVPKKKKKKKHTTIAGPHEAHQPIGEDLDGPQQTNLR</sequence>
<reference evidence="2 3" key="1">
    <citation type="submission" date="2016-10" db="EMBL/GenBank/DDBJ databases">
        <title>The genome sequence of Colletotrichum fioriniae PJ7.</title>
        <authorList>
            <person name="Baroncelli R."/>
        </authorList>
    </citation>
    <scope>NUCLEOTIDE SEQUENCE [LARGE SCALE GENOMIC DNA]</scope>
    <source>
        <strain evidence="2">Col 31</strain>
    </source>
</reference>
<evidence type="ECO:0000313" key="2">
    <source>
        <dbReference type="EMBL" id="KAK1449022.1"/>
    </source>
</evidence>
<name>A0AAI9TZS2_9PEZI</name>
<protein>
    <submittedName>
        <fullName evidence="2">Uncharacterized protein</fullName>
    </submittedName>
</protein>
<organism evidence="2 3">
    <name type="scientific">Colletotrichum melonis</name>
    <dbReference type="NCBI Taxonomy" id="1209925"/>
    <lineage>
        <taxon>Eukaryota</taxon>
        <taxon>Fungi</taxon>
        <taxon>Dikarya</taxon>
        <taxon>Ascomycota</taxon>
        <taxon>Pezizomycotina</taxon>
        <taxon>Sordariomycetes</taxon>
        <taxon>Hypocreomycetidae</taxon>
        <taxon>Glomerellales</taxon>
        <taxon>Glomerellaceae</taxon>
        <taxon>Colletotrichum</taxon>
        <taxon>Colletotrichum acutatum species complex</taxon>
    </lineage>
</organism>